<reference evidence="3 4" key="1">
    <citation type="submission" date="2018-07" db="EMBL/GenBank/DDBJ databases">
        <title>Erythrobacter nanhaiensis sp. nov., a novel member of the genus Erythrobacter isolated from the South China Sea.</title>
        <authorList>
            <person name="Chen X."/>
            <person name="Liu J."/>
        </authorList>
    </citation>
    <scope>NUCLEOTIDE SEQUENCE [LARGE SCALE GENOMIC DNA]</scope>
    <source>
        <strain evidence="3 4">S-5</strain>
    </source>
</reference>
<keyword evidence="4" id="KW-1185">Reference proteome</keyword>
<dbReference type="InterPro" id="IPR031304">
    <property type="entry name" value="SLT_2"/>
</dbReference>
<dbReference type="InterPro" id="IPR043426">
    <property type="entry name" value="MltB-like"/>
</dbReference>
<proteinExistence type="predicted"/>
<evidence type="ECO:0000259" key="2">
    <source>
        <dbReference type="Pfam" id="PF13406"/>
    </source>
</evidence>
<dbReference type="InterPro" id="IPR023346">
    <property type="entry name" value="Lysozyme-like_dom_sf"/>
</dbReference>
<dbReference type="EMBL" id="QRBB01000001">
    <property type="protein sequence ID" value="RDS78041.1"/>
    <property type="molecule type" value="Genomic_DNA"/>
</dbReference>
<dbReference type="InterPro" id="IPR011970">
    <property type="entry name" value="MltB_2"/>
</dbReference>
<dbReference type="PANTHER" id="PTHR30163">
    <property type="entry name" value="MEMBRANE-BOUND LYTIC MUREIN TRANSGLYCOSYLASE B"/>
    <property type="match status" value="1"/>
</dbReference>
<evidence type="ECO:0000256" key="1">
    <source>
        <dbReference type="SAM" id="SignalP"/>
    </source>
</evidence>
<dbReference type="PANTHER" id="PTHR30163:SF8">
    <property type="entry name" value="LYTIC MUREIN TRANSGLYCOSYLASE"/>
    <property type="match status" value="1"/>
</dbReference>
<dbReference type="GO" id="GO:0008933">
    <property type="term" value="F:peptidoglycan lytic transglycosylase activity"/>
    <property type="evidence" value="ECO:0007669"/>
    <property type="project" value="TreeGrafter"/>
</dbReference>
<evidence type="ECO:0000313" key="4">
    <source>
        <dbReference type="Proteomes" id="UP000254101"/>
    </source>
</evidence>
<dbReference type="SUPFAM" id="SSF53955">
    <property type="entry name" value="Lysozyme-like"/>
    <property type="match status" value="1"/>
</dbReference>
<dbReference type="Gene3D" id="1.10.530.10">
    <property type="match status" value="1"/>
</dbReference>
<organism evidence="3 4">
    <name type="scientific">Alteriqipengyuania lutimaris</name>
    <dbReference type="NCBI Taxonomy" id="1538146"/>
    <lineage>
        <taxon>Bacteria</taxon>
        <taxon>Pseudomonadati</taxon>
        <taxon>Pseudomonadota</taxon>
        <taxon>Alphaproteobacteria</taxon>
        <taxon>Sphingomonadales</taxon>
        <taxon>Erythrobacteraceae</taxon>
        <taxon>Alteriqipengyuania</taxon>
    </lineage>
</organism>
<keyword evidence="1" id="KW-0732">Signal</keyword>
<feature type="domain" description="Transglycosylase SLT" evidence="2">
    <location>
        <begin position="33"/>
        <end position="339"/>
    </location>
</feature>
<gene>
    <name evidence="3" type="ORF">DL238_10815</name>
</gene>
<dbReference type="Pfam" id="PF13406">
    <property type="entry name" value="SLT_2"/>
    <property type="match status" value="1"/>
</dbReference>
<dbReference type="Gene3D" id="1.10.8.350">
    <property type="entry name" value="Bacterial muramidase"/>
    <property type="match status" value="1"/>
</dbReference>
<accession>A0A395LMD8</accession>
<dbReference type="GO" id="GO:0009253">
    <property type="term" value="P:peptidoglycan catabolic process"/>
    <property type="evidence" value="ECO:0007669"/>
    <property type="project" value="TreeGrafter"/>
</dbReference>
<protein>
    <submittedName>
        <fullName evidence="3">Lytic murein transglycosylase</fullName>
    </submittedName>
</protein>
<dbReference type="AlphaFoldDB" id="A0A395LMD8"/>
<dbReference type="RefSeq" id="WP_115492268.1">
    <property type="nucleotide sequence ID" value="NZ_JACHWW010000001.1"/>
</dbReference>
<feature type="signal peptide" evidence="1">
    <location>
        <begin position="1"/>
        <end position="28"/>
    </location>
</feature>
<dbReference type="OrthoDB" id="9808544at2"/>
<sequence length="343" mass="37711">MKFPRLIPRSILALAAAFSALSAVPASAQDMPFDAYMQLVIAKARAEGVSESTIQRMTSNLTPNMRVIELDQAQPGSSSSPGYPALQPYIDRHVDAARINGGRAVYNETTRLHGPIRQQYGVPAEIIVAIWGHETNYGGYRGNFDLARSLATLAWEGRRRALFESEFIALMKVADKGYSRDQLVGSWAGAFGNPQFLPSVYLRLATDGDGDGMANIFTNQADTMASIARYFQDAGWRPGIPWGVRASVPSGFNVDAYRSELVAPVCPRVHERHSQWKTVAEWRALGVTPYNSLPPDTLVSLFQPDGPGSPAWLLTSNYRVILEYNCSNYYAMSVGLLADEIAR</sequence>
<comment type="caution">
    <text evidence="3">The sequence shown here is derived from an EMBL/GenBank/DDBJ whole genome shotgun (WGS) entry which is preliminary data.</text>
</comment>
<feature type="chain" id="PRO_5017418045" evidence="1">
    <location>
        <begin position="29"/>
        <end position="343"/>
    </location>
</feature>
<dbReference type="NCBIfam" id="TIGR02283">
    <property type="entry name" value="MltB_2"/>
    <property type="match status" value="1"/>
</dbReference>
<dbReference type="Proteomes" id="UP000254101">
    <property type="component" value="Unassembled WGS sequence"/>
</dbReference>
<evidence type="ECO:0000313" key="3">
    <source>
        <dbReference type="EMBL" id="RDS78041.1"/>
    </source>
</evidence>
<name>A0A395LMD8_9SPHN</name>